<organism evidence="1 2">
    <name type="scientific">Glossina austeni</name>
    <name type="common">Savannah tsetse fly</name>
    <dbReference type="NCBI Taxonomy" id="7395"/>
    <lineage>
        <taxon>Eukaryota</taxon>
        <taxon>Metazoa</taxon>
        <taxon>Ecdysozoa</taxon>
        <taxon>Arthropoda</taxon>
        <taxon>Hexapoda</taxon>
        <taxon>Insecta</taxon>
        <taxon>Pterygota</taxon>
        <taxon>Neoptera</taxon>
        <taxon>Endopterygota</taxon>
        <taxon>Diptera</taxon>
        <taxon>Brachycera</taxon>
        <taxon>Muscomorpha</taxon>
        <taxon>Hippoboscoidea</taxon>
        <taxon>Glossinidae</taxon>
        <taxon>Glossina</taxon>
    </lineage>
</organism>
<dbReference type="AlphaFoldDB" id="A0A1A9V6I5"/>
<name>A0A1A9V6I5_GLOAU</name>
<reference evidence="1" key="1">
    <citation type="submission" date="2020-05" db="UniProtKB">
        <authorList>
            <consortium name="EnsemblMetazoa"/>
        </authorList>
    </citation>
    <scope>IDENTIFICATION</scope>
    <source>
        <strain evidence="1">TTRI</strain>
    </source>
</reference>
<evidence type="ECO:0000313" key="1">
    <source>
        <dbReference type="EnsemblMetazoa" id="GAUT027522-PA"/>
    </source>
</evidence>
<protein>
    <submittedName>
        <fullName evidence="1">Uncharacterized protein</fullName>
    </submittedName>
</protein>
<dbReference type="Proteomes" id="UP000078200">
    <property type="component" value="Unassembled WGS sequence"/>
</dbReference>
<keyword evidence="2" id="KW-1185">Reference proteome</keyword>
<evidence type="ECO:0000313" key="2">
    <source>
        <dbReference type="Proteomes" id="UP000078200"/>
    </source>
</evidence>
<dbReference type="EnsemblMetazoa" id="GAUT027522-RA">
    <property type="protein sequence ID" value="GAUT027522-PA"/>
    <property type="gene ID" value="GAUT027522"/>
</dbReference>
<sequence>MVRKGVGLGGDGGKTEESEIDYRGGIFIRQYGNKIEETVVENTDNVIKPHTYNRKYSHVRRPDHIEGSGAYAPSAAAARRKRYLKRCQGQEVEVEVDSTESGVMDVEELKEVVSKLSTHDKIVHISFDELFISKRMIYSRAEDKMPGCGLSPKGQVAEYISVLEFAVRSLLTQFNILLSAISITSHKDDPNEVENVLKLAEEIGLDGRAVVCARSLSNKRRIKLFFKGVYKQKQADGSVKKILLLYDYIRYDTANIPKKKTLDGKAFKYNLQSELSNRNRPKDDFWRRRNVVQTVSCARNAAENVHFCSDITPTSLEAAIDAGIFNARRGRQHCRAYTKFMSDANKYSKGVPPSFNNYRNLGTPKRKT</sequence>
<accession>A0A1A9V6I5</accession>
<dbReference type="VEuPathDB" id="VectorBase:GAUT027522"/>
<proteinExistence type="predicted"/>